<evidence type="ECO:0000256" key="4">
    <source>
        <dbReference type="PROSITE-ProRule" id="PRU00207"/>
    </source>
</evidence>
<sequence length="275" mass="30794">MSRSPKRARLESPCDTVGKEVAPPGTYVYVQDPSDNLICPICMGIFSDACTLLGCHHVFCRTCISQAVRLKRECPACRKSLPSKRKVSQLFTRNRLANNFVGELKVYCRFGLARGADGWEVRRGASYCSEVLKVDEVESHEKRCEFALISCPVRGCGARMVRRDLHRHLEADLGRHFALMHSEVGRRETEAAQAAAKLAEAERRLESMEQQIGALNAKVSRMERERASLRPLERLLGRGNPGAPARRREELRQLRLLLRGRAEPAEGPCPDAGLT</sequence>
<keyword evidence="5" id="KW-0175">Coiled coil</keyword>
<keyword evidence="2 4" id="KW-0863">Zinc-finger</keyword>
<dbReference type="PANTHER" id="PTHR10131:SF94">
    <property type="entry name" value="TNF RECEPTOR-ASSOCIATED FACTOR 4"/>
    <property type="match status" value="1"/>
</dbReference>
<dbReference type="EMBL" id="GBEZ01002682">
    <property type="protein sequence ID" value="JAC82394.1"/>
    <property type="molecule type" value="Transcribed_RNA"/>
</dbReference>
<keyword evidence="3 4" id="KW-0862">Zinc</keyword>
<gene>
    <name evidence="8" type="primary">NRDP1</name>
    <name evidence="8" type="ORF">TSPGSL018_5818</name>
</gene>
<dbReference type="PANTHER" id="PTHR10131">
    <property type="entry name" value="TNF RECEPTOR ASSOCIATED FACTOR"/>
    <property type="match status" value="1"/>
</dbReference>
<proteinExistence type="predicted"/>
<reference evidence="8" key="1">
    <citation type="submission" date="2014-05" db="EMBL/GenBank/DDBJ databases">
        <title>The transcriptome of the halophilic microalga Tetraselmis sp. GSL018 isolated from the Great Salt Lake, Utah.</title>
        <authorList>
            <person name="Jinkerson R.E."/>
            <person name="D'Adamo S."/>
            <person name="Posewitz M.C."/>
        </authorList>
    </citation>
    <scope>NUCLEOTIDE SEQUENCE</scope>
    <source>
        <strain evidence="8">GSL018</strain>
    </source>
</reference>
<dbReference type="PROSITE" id="PS50145">
    <property type="entry name" value="ZF_TRAF"/>
    <property type="match status" value="1"/>
</dbReference>
<name>A0A061SH51_9CHLO</name>
<dbReference type="PROSITE" id="PS50089">
    <property type="entry name" value="ZF_RING_2"/>
    <property type="match status" value="1"/>
</dbReference>
<evidence type="ECO:0000256" key="3">
    <source>
        <dbReference type="ARBA" id="ARBA00022833"/>
    </source>
</evidence>
<evidence type="ECO:0000259" key="6">
    <source>
        <dbReference type="PROSITE" id="PS50089"/>
    </source>
</evidence>
<dbReference type="GO" id="GO:0008270">
    <property type="term" value="F:zinc ion binding"/>
    <property type="evidence" value="ECO:0007669"/>
    <property type="project" value="UniProtKB-KW"/>
</dbReference>
<dbReference type="SUPFAM" id="SSF49599">
    <property type="entry name" value="TRAF domain-like"/>
    <property type="match status" value="1"/>
</dbReference>
<dbReference type="SMART" id="SM00184">
    <property type="entry name" value="RING"/>
    <property type="match status" value="1"/>
</dbReference>
<evidence type="ECO:0000256" key="5">
    <source>
        <dbReference type="SAM" id="Coils"/>
    </source>
</evidence>
<dbReference type="InterPro" id="IPR001293">
    <property type="entry name" value="Znf_TRAF"/>
</dbReference>
<keyword evidence="1 4" id="KW-0479">Metal-binding</keyword>
<dbReference type="InterPro" id="IPR013083">
    <property type="entry name" value="Znf_RING/FYVE/PHD"/>
</dbReference>
<feature type="domain" description="RING-type" evidence="6">
    <location>
        <begin position="39"/>
        <end position="78"/>
    </location>
</feature>
<dbReference type="Gene3D" id="3.30.40.10">
    <property type="entry name" value="Zinc/RING finger domain, C3HC4 (zinc finger)"/>
    <property type="match status" value="2"/>
</dbReference>
<dbReference type="AlphaFoldDB" id="A0A061SH51"/>
<feature type="zinc finger region" description="TRAF-type" evidence="4">
    <location>
        <begin position="139"/>
        <end position="172"/>
    </location>
</feature>
<feature type="domain" description="TRAF-type" evidence="7">
    <location>
        <begin position="139"/>
        <end position="172"/>
    </location>
</feature>
<organism evidence="8">
    <name type="scientific">Tetraselmis sp. GSL018</name>
    <dbReference type="NCBI Taxonomy" id="582737"/>
    <lineage>
        <taxon>Eukaryota</taxon>
        <taxon>Viridiplantae</taxon>
        <taxon>Chlorophyta</taxon>
        <taxon>core chlorophytes</taxon>
        <taxon>Chlorodendrophyceae</taxon>
        <taxon>Chlorodendrales</taxon>
        <taxon>Chlorodendraceae</taxon>
        <taxon>Tetraselmis</taxon>
    </lineage>
</organism>
<dbReference type="PROSITE" id="PS00518">
    <property type="entry name" value="ZF_RING_1"/>
    <property type="match status" value="1"/>
</dbReference>
<dbReference type="Pfam" id="PF13923">
    <property type="entry name" value="zf-C3HC4_2"/>
    <property type="match status" value="1"/>
</dbReference>
<accession>A0A061SH51</accession>
<feature type="coiled-coil region" evidence="5">
    <location>
        <begin position="184"/>
        <end position="225"/>
    </location>
</feature>
<evidence type="ECO:0000259" key="7">
    <source>
        <dbReference type="PROSITE" id="PS50145"/>
    </source>
</evidence>
<dbReference type="SUPFAM" id="SSF57850">
    <property type="entry name" value="RING/U-box"/>
    <property type="match status" value="1"/>
</dbReference>
<evidence type="ECO:0000256" key="2">
    <source>
        <dbReference type="ARBA" id="ARBA00022771"/>
    </source>
</evidence>
<feature type="non-terminal residue" evidence="8">
    <location>
        <position position="275"/>
    </location>
</feature>
<protein>
    <submittedName>
        <fullName evidence="8">E3 ubiquitin-protein ligase NRDP1</fullName>
    </submittedName>
</protein>
<dbReference type="InterPro" id="IPR017907">
    <property type="entry name" value="Znf_RING_CS"/>
</dbReference>
<evidence type="ECO:0000256" key="1">
    <source>
        <dbReference type="ARBA" id="ARBA00022723"/>
    </source>
</evidence>
<dbReference type="InterPro" id="IPR001841">
    <property type="entry name" value="Znf_RING"/>
</dbReference>
<evidence type="ECO:0000313" key="8">
    <source>
        <dbReference type="EMBL" id="JAC82394.1"/>
    </source>
</evidence>